<dbReference type="InterPro" id="IPR011703">
    <property type="entry name" value="ATPase_AAA-3"/>
</dbReference>
<protein>
    <submittedName>
        <fullName evidence="2">MoxR family ATPase</fullName>
    </submittedName>
</protein>
<dbReference type="PANTHER" id="PTHR42759">
    <property type="entry name" value="MOXR FAMILY PROTEIN"/>
    <property type="match status" value="1"/>
</dbReference>
<proteinExistence type="predicted"/>
<dbReference type="InterPro" id="IPR027417">
    <property type="entry name" value="P-loop_NTPase"/>
</dbReference>
<dbReference type="CDD" id="cd00009">
    <property type="entry name" value="AAA"/>
    <property type="match status" value="1"/>
</dbReference>
<dbReference type="InterPro" id="IPR050764">
    <property type="entry name" value="CbbQ/NirQ/NorQ/GpvN"/>
</dbReference>
<dbReference type="Proteomes" id="UP001056201">
    <property type="component" value="Chromosome 1"/>
</dbReference>
<gene>
    <name evidence="2" type="ORF">MW290_06830</name>
</gene>
<evidence type="ECO:0000313" key="3">
    <source>
        <dbReference type="Proteomes" id="UP001056201"/>
    </source>
</evidence>
<dbReference type="RefSeq" id="WP_250196500.1">
    <property type="nucleotide sequence ID" value="NZ_CP097635.1"/>
</dbReference>
<name>A0ABY4S5K4_AQUTE</name>
<dbReference type="PIRSF" id="PIRSF002849">
    <property type="entry name" value="AAA_ATPase_chaperone_MoxR_prd"/>
    <property type="match status" value="1"/>
</dbReference>
<accession>A0ABY4S5K4</accession>
<organism evidence="2 3">
    <name type="scientific">Aquincola tertiaricarbonis</name>
    <dbReference type="NCBI Taxonomy" id="391953"/>
    <lineage>
        <taxon>Bacteria</taxon>
        <taxon>Pseudomonadati</taxon>
        <taxon>Pseudomonadota</taxon>
        <taxon>Betaproteobacteria</taxon>
        <taxon>Burkholderiales</taxon>
        <taxon>Sphaerotilaceae</taxon>
        <taxon>Aquincola</taxon>
    </lineage>
</organism>
<reference evidence="2" key="1">
    <citation type="submission" date="2022-05" db="EMBL/GenBank/DDBJ databases">
        <title>An RpoN-dependent PEP-CTERM gene is involved in floc formation of an Aquincola tertiaricarbonis strain.</title>
        <authorList>
            <person name="Qiu D."/>
            <person name="Xia M."/>
        </authorList>
    </citation>
    <scope>NUCLEOTIDE SEQUENCE</scope>
    <source>
        <strain evidence="2">RN12</strain>
    </source>
</reference>
<evidence type="ECO:0000313" key="2">
    <source>
        <dbReference type="EMBL" id="URI08278.1"/>
    </source>
</evidence>
<sequence length="340" mass="37657">MERDDALLNDWRQRALALEAEVAKAVIGQQRVIRAVNTAVFARGHVLLQGDVGVGKTTLLRAFARVLGGAFARTEGTIDLMPNDLVYYTYIGADGRPAVEAGPLIEHGPELAIFFFNEINRARPQVHSLLLRVMAERSVSAFNREVRFPHLLVFADRNRVEREETFEISSAARDRFMMEITIDAPATDDDRRALMLDPRFHDTDRLVATLQPAMVPYAELNAVAEAIQHQVRAAPALQDYALGLWRATAVPAEYGVKLPDLDTARLMLAGASPRGMSMLMRATRVAAWLAGRDYATPEDVQAVFFDTLAHRLCLQPVYEMRRPEITGPLMAGILAAVAAP</sequence>
<dbReference type="Pfam" id="PF07726">
    <property type="entry name" value="AAA_3"/>
    <property type="match status" value="1"/>
</dbReference>
<dbReference type="Pfam" id="PF17863">
    <property type="entry name" value="AAA_lid_2"/>
    <property type="match status" value="1"/>
</dbReference>
<dbReference type="Gene3D" id="1.10.8.80">
    <property type="entry name" value="Magnesium chelatase subunit I, C-Terminal domain"/>
    <property type="match status" value="1"/>
</dbReference>
<dbReference type="SUPFAM" id="SSF52540">
    <property type="entry name" value="P-loop containing nucleoside triphosphate hydrolases"/>
    <property type="match status" value="1"/>
</dbReference>
<evidence type="ECO:0000259" key="1">
    <source>
        <dbReference type="SMART" id="SM00382"/>
    </source>
</evidence>
<dbReference type="PRINTS" id="PR00300">
    <property type="entry name" value="CLPPROTEASEA"/>
</dbReference>
<dbReference type="InterPro" id="IPR003593">
    <property type="entry name" value="AAA+_ATPase"/>
</dbReference>
<keyword evidence="3" id="KW-1185">Reference proteome</keyword>
<dbReference type="PANTHER" id="PTHR42759:SF6">
    <property type="entry name" value="REGULATORY PROTEIN-RELATED"/>
    <property type="match status" value="1"/>
</dbReference>
<dbReference type="SMART" id="SM00382">
    <property type="entry name" value="AAA"/>
    <property type="match status" value="1"/>
</dbReference>
<feature type="domain" description="AAA+ ATPase" evidence="1">
    <location>
        <begin position="42"/>
        <end position="186"/>
    </location>
</feature>
<dbReference type="InterPro" id="IPR001270">
    <property type="entry name" value="ClpA/B"/>
</dbReference>
<dbReference type="Gene3D" id="3.40.50.300">
    <property type="entry name" value="P-loop containing nucleotide triphosphate hydrolases"/>
    <property type="match status" value="1"/>
</dbReference>
<dbReference type="EMBL" id="CP097635">
    <property type="protein sequence ID" value="URI08278.1"/>
    <property type="molecule type" value="Genomic_DNA"/>
</dbReference>
<dbReference type="InterPro" id="IPR041628">
    <property type="entry name" value="ChlI/MoxR_AAA_lid"/>
</dbReference>